<feature type="compositionally biased region" description="Low complexity" evidence="1">
    <location>
        <begin position="59"/>
        <end position="72"/>
    </location>
</feature>
<organism evidence="4 5">
    <name type="scientific">Pigmentiphaga kullae</name>
    <dbReference type="NCBI Taxonomy" id="151784"/>
    <lineage>
        <taxon>Bacteria</taxon>
        <taxon>Pseudomonadati</taxon>
        <taxon>Pseudomonadota</taxon>
        <taxon>Betaproteobacteria</taxon>
        <taxon>Burkholderiales</taxon>
        <taxon>Alcaligenaceae</taxon>
        <taxon>Pigmentiphaga</taxon>
    </lineage>
</organism>
<dbReference type="Pfam" id="PF13767">
    <property type="entry name" value="DUF4168"/>
    <property type="match status" value="1"/>
</dbReference>
<feature type="chain" id="PRO_5020651654" evidence="2">
    <location>
        <begin position="22"/>
        <end position="143"/>
    </location>
</feature>
<feature type="region of interest" description="Disordered" evidence="1">
    <location>
        <begin position="59"/>
        <end position="79"/>
    </location>
</feature>
<dbReference type="PROSITE" id="PS51257">
    <property type="entry name" value="PROKAR_LIPOPROTEIN"/>
    <property type="match status" value="1"/>
</dbReference>
<name>A0A4Q7N6T3_9BURK</name>
<accession>A0A4Q7N6T3</accession>
<protein>
    <submittedName>
        <fullName evidence="4">Uncharacterized protein DUF4168</fullName>
    </submittedName>
</protein>
<feature type="signal peptide" evidence="2">
    <location>
        <begin position="1"/>
        <end position="21"/>
    </location>
</feature>
<dbReference type="RefSeq" id="WP_165404829.1">
    <property type="nucleotide sequence ID" value="NZ_SGXC01000004.1"/>
</dbReference>
<keyword evidence="2" id="KW-0732">Signal</keyword>
<gene>
    <name evidence="4" type="ORF">EV675_5789</name>
</gene>
<comment type="caution">
    <text evidence="4">The sequence shown here is derived from an EMBL/GenBank/DDBJ whole genome shotgun (WGS) entry which is preliminary data.</text>
</comment>
<evidence type="ECO:0000256" key="1">
    <source>
        <dbReference type="SAM" id="MobiDB-lite"/>
    </source>
</evidence>
<dbReference type="AlphaFoldDB" id="A0A4Q7N6T3"/>
<feature type="domain" description="DUF4168" evidence="3">
    <location>
        <begin position="42"/>
        <end position="116"/>
    </location>
</feature>
<keyword evidence="5" id="KW-1185">Reference proteome</keyword>
<evidence type="ECO:0000256" key="2">
    <source>
        <dbReference type="SAM" id="SignalP"/>
    </source>
</evidence>
<proteinExistence type="predicted"/>
<reference evidence="4 5" key="1">
    <citation type="submission" date="2019-02" db="EMBL/GenBank/DDBJ databases">
        <title>Genomic Encyclopedia of Type Strains, Phase IV (KMG-IV): sequencing the most valuable type-strain genomes for metagenomic binning, comparative biology and taxonomic classification.</title>
        <authorList>
            <person name="Goeker M."/>
        </authorList>
    </citation>
    <scope>NUCLEOTIDE SEQUENCE [LARGE SCALE GENOMIC DNA]</scope>
    <source>
        <strain evidence="4 5">K24</strain>
    </source>
</reference>
<evidence type="ECO:0000259" key="3">
    <source>
        <dbReference type="Pfam" id="PF13767"/>
    </source>
</evidence>
<sequence length="143" mass="14396">MKTIKTMLAAGAVAAGLAACAAPQRDMPTQQASAMSPQSVTDDQLQRFANAARKVNAISPATGAAASSTPTGEPTNATFDEANGRKAQAVWSEGLTVREFNAINAAVQQDPALMQRYGALMQGGAGSTGGGYGGSTGGGTMMR</sequence>
<dbReference type="EMBL" id="SGXC01000004">
    <property type="protein sequence ID" value="RZS77063.1"/>
    <property type="molecule type" value="Genomic_DNA"/>
</dbReference>
<evidence type="ECO:0000313" key="4">
    <source>
        <dbReference type="EMBL" id="RZS77063.1"/>
    </source>
</evidence>
<evidence type="ECO:0000313" key="5">
    <source>
        <dbReference type="Proteomes" id="UP000292445"/>
    </source>
</evidence>
<dbReference type="Proteomes" id="UP000292445">
    <property type="component" value="Unassembled WGS sequence"/>
</dbReference>
<dbReference type="InterPro" id="IPR025433">
    <property type="entry name" value="DUF4168"/>
</dbReference>